<protein>
    <submittedName>
        <fullName evidence="1">Uncharacterized protein</fullName>
    </submittedName>
</protein>
<reference evidence="2" key="1">
    <citation type="journal article" date="2019" name="Int. J. Syst. Evol. Microbiol.">
        <title>The Global Catalogue of Microorganisms (GCM) 10K type strain sequencing project: providing services to taxonomists for standard genome sequencing and annotation.</title>
        <authorList>
            <consortium name="The Broad Institute Genomics Platform"/>
            <consortium name="The Broad Institute Genome Sequencing Center for Infectious Disease"/>
            <person name="Wu L."/>
            <person name="Ma J."/>
        </authorList>
    </citation>
    <scope>NUCLEOTIDE SEQUENCE [LARGE SCALE GENOMIC DNA]</scope>
    <source>
        <strain evidence="2">JCM 12125</strain>
    </source>
</reference>
<proteinExistence type="predicted"/>
<dbReference type="EMBL" id="JBHSLF010000006">
    <property type="protein sequence ID" value="MFC5342918.1"/>
    <property type="molecule type" value="Genomic_DNA"/>
</dbReference>
<keyword evidence="2" id="KW-1185">Reference proteome</keyword>
<sequence>MTASAQTLFDTAPLGALVAFSDGEPRPPERFARKLRAWRDRNATGRLIRRTPARAGRPAAFTLLLGGLRAEDLLVLIVQRSFEVACALTFEVVDGPKTGEILCLTPYGDELELRHVAADLNDAAAWLDRNRYCRALFHEVRPGGATRAILLPDGLVA</sequence>
<comment type="caution">
    <text evidence="1">The sequence shown here is derived from an EMBL/GenBank/DDBJ whole genome shotgun (WGS) entry which is preliminary data.</text>
</comment>
<name>A0ABW0FP30_9CAUL</name>
<evidence type="ECO:0000313" key="1">
    <source>
        <dbReference type="EMBL" id="MFC5342918.1"/>
    </source>
</evidence>
<accession>A0ABW0FP30</accession>
<dbReference type="Proteomes" id="UP001596152">
    <property type="component" value="Unassembled WGS sequence"/>
</dbReference>
<organism evidence="1 2">
    <name type="scientific">Brevundimonas staleyi</name>
    <dbReference type="NCBI Taxonomy" id="74326"/>
    <lineage>
        <taxon>Bacteria</taxon>
        <taxon>Pseudomonadati</taxon>
        <taxon>Pseudomonadota</taxon>
        <taxon>Alphaproteobacteria</taxon>
        <taxon>Caulobacterales</taxon>
        <taxon>Caulobacteraceae</taxon>
        <taxon>Brevundimonas</taxon>
    </lineage>
</organism>
<evidence type="ECO:0000313" key="2">
    <source>
        <dbReference type="Proteomes" id="UP001596152"/>
    </source>
</evidence>
<gene>
    <name evidence="1" type="ORF">ACFPIE_03265</name>
</gene>
<dbReference type="RefSeq" id="WP_374039554.1">
    <property type="nucleotide sequence ID" value="NZ_CP169083.1"/>
</dbReference>